<dbReference type="PANTHER" id="PTHR43584:SF9">
    <property type="entry name" value="TRANSFERASE HEXAPEPTIDE REPEAT CONTAINING PROTEIN"/>
    <property type="match status" value="1"/>
</dbReference>
<dbReference type="EMBL" id="UINC01194078">
    <property type="protein sequence ID" value="SVE09986.1"/>
    <property type="molecule type" value="Genomic_DNA"/>
</dbReference>
<dbReference type="PANTHER" id="PTHR43584">
    <property type="entry name" value="NUCLEOTIDYL TRANSFERASE"/>
    <property type="match status" value="1"/>
</dbReference>
<keyword evidence="1" id="KW-0808">Transferase</keyword>
<dbReference type="InterPro" id="IPR050065">
    <property type="entry name" value="GlmU-like"/>
</dbReference>
<proteinExistence type="predicted"/>
<feature type="non-terminal residue" evidence="3">
    <location>
        <position position="1"/>
    </location>
</feature>
<dbReference type="Gene3D" id="2.160.10.10">
    <property type="entry name" value="Hexapeptide repeat proteins"/>
    <property type="match status" value="1"/>
</dbReference>
<dbReference type="InterPro" id="IPR023917">
    <property type="entry name" value="Bifunctiontional_GlmU_bac-type"/>
</dbReference>
<organism evidence="3">
    <name type="scientific">marine metagenome</name>
    <dbReference type="NCBI Taxonomy" id="408172"/>
    <lineage>
        <taxon>unclassified sequences</taxon>
        <taxon>metagenomes</taxon>
        <taxon>ecological metagenomes</taxon>
    </lineage>
</organism>
<protein>
    <recommendedName>
        <fullName evidence="4">Glucose-1-phosphate thymidylyltransferase</fullName>
    </recommendedName>
</protein>
<dbReference type="GO" id="GO:0016779">
    <property type="term" value="F:nucleotidyltransferase activity"/>
    <property type="evidence" value="ECO:0007669"/>
    <property type="project" value="UniProtKB-ARBA"/>
</dbReference>
<evidence type="ECO:0008006" key="4">
    <source>
        <dbReference type="Google" id="ProtNLM"/>
    </source>
</evidence>
<accession>A0A383APZ5</accession>
<evidence type="ECO:0000313" key="3">
    <source>
        <dbReference type="EMBL" id="SVE09986.1"/>
    </source>
</evidence>
<dbReference type="AlphaFoldDB" id="A0A383APZ5"/>
<evidence type="ECO:0000256" key="2">
    <source>
        <dbReference type="ARBA" id="ARBA00023315"/>
    </source>
</evidence>
<name>A0A383APZ5_9ZZZZ</name>
<dbReference type="GO" id="GO:0016746">
    <property type="term" value="F:acyltransferase activity"/>
    <property type="evidence" value="ECO:0007669"/>
    <property type="project" value="UniProtKB-KW"/>
</dbReference>
<keyword evidence="2" id="KW-0012">Acyltransferase</keyword>
<dbReference type="InterPro" id="IPR011004">
    <property type="entry name" value="Trimer_LpxA-like_sf"/>
</dbReference>
<dbReference type="NCBIfam" id="TIGR03991">
    <property type="entry name" value="alt_bact_glmU"/>
    <property type="match status" value="1"/>
</dbReference>
<sequence length="162" mass="17541">TSIGPGCKIGGEVTESIFQSWSNKQHDGFIGHAYMGEWVNLGAGTNNSDLKNNYTTVTVTVNGNVVDSGSLSAGLFMGDHSKSGINTMFNTGTSIGLGCNIVGAGFPPKNVPSFSWVVNRKIRKYDYKKFLGTARIVKERRNQSISPTEEYLFQAIYKGSDS</sequence>
<dbReference type="SUPFAM" id="SSF51161">
    <property type="entry name" value="Trimeric LpxA-like enzymes"/>
    <property type="match status" value="1"/>
</dbReference>
<evidence type="ECO:0000256" key="1">
    <source>
        <dbReference type="ARBA" id="ARBA00022679"/>
    </source>
</evidence>
<reference evidence="3" key="1">
    <citation type="submission" date="2018-05" db="EMBL/GenBank/DDBJ databases">
        <authorList>
            <person name="Lanie J.A."/>
            <person name="Ng W.-L."/>
            <person name="Kazmierczak K.M."/>
            <person name="Andrzejewski T.M."/>
            <person name="Davidsen T.M."/>
            <person name="Wayne K.J."/>
            <person name="Tettelin H."/>
            <person name="Glass J.I."/>
            <person name="Rusch D."/>
            <person name="Podicherti R."/>
            <person name="Tsui H.-C.T."/>
            <person name="Winkler M.E."/>
        </authorList>
    </citation>
    <scope>NUCLEOTIDE SEQUENCE</scope>
</reference>
<gene>
    <name evidence="3" type="ORF">METZ01_LOCUS462840</name>
</gene>